<keyword evidence="2" id="KW-1277">Toxin-antitoxin system</keyword>
<dbReference type="EMBL" id="CP094929">
    <property type="protein sequence ID" value="UOM51848.1"/>
    <property type="molecule type" value="Genomic_DNA"/>
</dbReference>
<dbReference type="Proteomes" id="UP000829708">
    <property type="component" value="Chromosome"/>
</dbReference>
<dbReference type="PANTHER" id="PTHR38781">
    <property type="entry name" value="ANTITOXIN DINJ-RELATED"/>
    <property type="match status" value="1"/>
</dbReference>
<dbReference type="Gene3D" id="1.10.1220.10">
    <property type="entry name" value="Met repressor-like"/>
    <property type="match status" value="1"/>
</dbReference>
<dbReference type="Pfam" id="PF04221">
    <property type="entry name" value="RelB"/>
    <property type="match status" value="1"/>
</dbReference>
<evidence type="ECO:0000256" key="1">
    <source>
        <dbReference type="ARBA" id="ARBA00010562"/>
    </source>
</evidence>
<dbReference type="NCBIfam" id="TIGR02384">
    <property type="entry name" value="RelB_DinJ"/>
    <property type="match status" value="1"/>
</dbReference>
<dbReference type="PIRSF" id="PIRSF003108">
    <property type="entry name" value="DinJ"/>
    <property type="match status" value="1"/>
</dbReference>
<keyword evidence="4" id="KW-1185">Reference proteome</keyword>
<organism evidence="3 4">
    <name type="scientific">Sphaerochaeta associata</name>
    <dbReference type="NCBI Taxonomy" id="1129264"/>
    <lineage>
        <taxon>Bacteria</taxon>
        <taxon>Pseudomonadati</taxon>
        <taxon>Spirochaetota</taxon>
        <taxon>Spirochaetia</taxon>
        <taxon>Spirochaetales</taxon>
        <taxon>Sphaerochaetaceae</taxon>
        <taxon>Sphaerochaeta</taxon>
    </lineage>
</organism>
<reference evidence="4" key="1">
    <citation type="journal article" date="2024" name="J Bioinform Genom">
        <title>Complete genome sequence of the type strain bacterium Sphaerochaeta associata GLS2t (VKM B-2742)t.</title>
        <authorList>
            <person name="Troshina O.Y."/>
            <person name="Tepeeva A.N."/>
            <person name="Arzamasceva V.O."/>
            <person name="Whitman W.B."/>
            <person name="Varghese N."/>
            <person name="Shapiro N."/>
            <person name="Woyke T."/>
            <person name="Kripides N.C."/>
            <person name="Vasilenko O.V."/>
        </authorList>
    </citation>
    <scope>NUCLEOTIDE SEQUENCE [LARGE SCALE GENOMIC DNA]</scope>
    <source>
        <strain evidence="4">GLS2T</strain>
    </source>
</reference>
<gene>
    <name evidence="3" type="ORF">MUG09_03535</name>
</gene>
<dbReference type="InterPro" id="IPR026262">
    <property type="entry name" value="DinJ"/>
</dbReference>
<protein>
    <submittedName>
        <fullName evidence="3">Type II toxin-antitoxin system RelB/DinJ family antitoxin</fullName>
    </submittedName>
</protein>
<evidence type="ECO:0000256" key="2">
    <source>
        <dbReference type="ARBA" id="ARBA00022649"/>
    </source>
</evidence>
<dbReference type="PANTHER" id="PTHR38781:SF1">
    <property type="entry name" value="ANTITOXIN DINJ-RELATED"/>
    <property type="match status" value="1"/>
</dbReference>
<dbReference type="InterPro" id="IPR013321">
    <property type="entry name" value="Arc_rbn_hlx_hlx"/>
</dbReference>
<evidence type="ECO:0000313" key="3">
    <source>
        <dbReference type="EMBL" id="UOM51848.1"/>
    </source>
</evidence>
<sequence>MAGKADTSMTIRMNRDVKQQAQQIFSDLGMDMSTAINIFLRQAISFKGLPFEVALHTPNEVTLAAMDAAEHDKDMHGPFESVASLMDALDA</sequence>
<accession>A0ABY4DC56</accession>
<evidence type="ECO:0000313" key="4">
    <source>
        <dbReference type="Proteomes" id="UP000829708"/>
    </source>
</evidence>
<proteinExistence type="inferred from homology"/>
<comment type="similarity">
    <text evidence="1">Belongs to the RelB/DinJ antitoxin family.</text>
</comment>
<dbReference type="InterPro" id="IPR007337">
    <property type="entry name" value="RelB/DinJ"/>
</dbReference>
<name>A0ABY4DC56_9SPIR</name>
<dbReference type="RefSeq" id="WP_244773620.1">
    <property type="nucleotide sequence ID" value="NZ_CP094929.1"/>
</dbReference>